<dbReference type="RefSeq" id="XP_042933045.1">
    <property type="nucleotide sequence ID" value="XM_043077111.1"/>
</dbReference>
<protein>
    <submittedName>
        <fullName evidence="2 5">Bm14274</fullName>
    </submittedName>
</protein>
<dbReference type="CTD" id="66058027"/>
<sequence>MPQKSCLANDELKVPCCTDFDNNQNADDDDHANDMMTVQQRS</sequence>
<dbReference type="WBParaSite" id="Bm14274.1">
    <property type="protein sequence ID" value="Bm14274.1"/>
    <property type="gene ID" value="WBGene00234535"/>
</dbReference>
<evidence type="ECO:0000313" key="2">
    <source>
        <dbReference type="EMBL" id="CDP99989.1"/>
    </source>
</evidence>
<reference evidence="3" key="3">
    <citation type="submission" date="2019-04" db="EMBL/GenBank/DDBJ databases">
        <authorList>
            <person name="Howe K."/>
            <person name="Paulini M."/>
            <person name="Williams G."/>
        </authorList>
    </citation>
    <scope>NUCLEOTIDE SEQUENCE [LARGE SCALE GENOMIC DNA]</scope>
    <source>
        <strain evidence="3">FR3</strain>
    </source>
</reference>
<reference evidence="5" key="4">
    <citation type="submission" date="2019-12" db="UniProtKB">
        <authorList>
            <consortium name="WormBaseParasite"/>
        </authorList>
    </citation>
    <scope>IDENTIFICATION</scope>
</reference>
<evidence type="ECO:0000313" key="3">
    <source>
        <dbReference type="EMBL" id="VIO91586.1"/>
    </source>
</evidence>
<evidence type="ECO:0000313" key="6">
    <source>
        <dbReference type="WormBase" id="Bm14274"/>
    </source>
</evidence>
<feature type="region of interest" description="Disordered" evidence="1">
    <location>
        <begin position="21"/>
        <end position="42"/>
    </location>
</feature>
<dbReference type="Proteomes" id="UP000006672">
    <property type="component" value="Unassembled WGS sequence"/>
</dbReference>
<keyword evidence="4" id="KW-1185">Reference proteome</keyword>
<evidence type="ECO:0000313" key="4">
    <source>
        <dbReference type="Proteomes" id="UP000006672"/>
    </source>
</evidence>
<dbReference type="KEGG" id="bmy:BM_BM14274"/>
<dbReference type="GeneID" id="66058027"/>
<evidence type="ECO:0000313" key="5">
    <source>
        <dbReference type="WBParaSite" id="Bm14274.1"/>
    </source>
</evidence>
<dbReference type="EMBL" id="CAAKNF010000192">
    <property type="protein sequence ID" value="VIO91586.1"/>
    <property type="molecule type" value="Genomic_DNA"/>
</dbReference>
<name>A0A0K0J0Q3_BRUMA</name>
<accession>A0A0K0J0Q3</accession>
<evidence type="ECO:0000256" key="1">
    <source>
        <dbReference type="SAM" id="MobiDB-lite"/>
    </source>
</evidence>
<gene>
    <name evidence="2 5 6" type="ORF">Bm14274</name>
    <name evidence="3" type="ORF">BM_BM14274</name>
    <name evidence="2" type="ORF">BM_Bm14274</name>
</gene>
<reference evidence="2 4" key="1">
    <citation type="journal article" date="2007" name="Science">
        <title>Draft genome of the filarial nematode parasite Brugia malayi.</title>
        <authorList>
            <person name="Ghedin E."/>
            <person name="Wang S."/>
            <person name="Spiro D."/>
            <person name="Caler E."/>
            <person name="Zhao Q."/>
            <person name="Crabtree J."/>
            <person name="Allen J.E."/>
            <person name="Delcher A.L."/>
            <person name="Guiliano D.B."/>
            <person name="Miranda-Saavedra D."/>
            <person name="Angiuoli S.V."/>
            <person name="Creasy T."/>
            <person name="Amedeo P."/>
            <person name="Haas B."/>
            <person name="El-Sayed N.M."/>
            <person name="Wortman J.R."/>
            <person name="Feldblyum T."/>
            <person name="Tallon L."/>
            <person name="Schatz M."/>
            <person name="Shumway M."/>
            <person name="Koo H."/>
            <person name="Salzberg S.L."/>
            <person name="Schobel S."/>
            <person name="Pertea M."/>
            <person name="Pop M."/>
            <person name="White O."/>
            <person name="Barton G.J."/>
            <person name="Carlow C.K."/>
            <person name="Crawford M.J."/>
            <person name="Daub J."/>
            <person name="Dimmic M.W."/>
            <person name="Estes C.F."/>
            <person name="Foster J.M."/>
            <person name="Ganatra M."/>
            <person name="Gregory W.F."/>
            <person name="Johnson N.M."/>
            <person name="Jin J."/>
            <person name="Komuniecki R."/>
            <person name="Korf I."/>
            <person name="Kumar S."/>
            <person name="Laney S."/>
            <person name="Li B.W."/>
            <person name="Li W."/>
            <person name="Lindblom T.H."/>
            <person name="Lustigman S."/>
            <person name="Ma D."/>
            <person name="Maina C.V."/>
            <person name="Martin D.M."/>
            <person name="McCarter J.P."/>
            <person name="McReynolds L."/>
            <person name="Mitreva M."/>
            <person name="Nutman T.B."/>
            <person name="Parkinson J."/>
            <person name="Peregrin-Alvarez J.M."/>
            <person name="Poole C."/>
            <person name="Ren Q."/>
            <person name="Saunders L."/>
            <person name="Sluder A.E."/>
            <person name="Smith K."/>
            <person name="Stanke M."/>
            <person name="Unnasch T.R."/>
            <person name="Ware J."/>
            <person name="Wei A.D."/>
            <person name="Weil G."/>
            <person name="Williams D.J."/>
            <person name="Zhang Y."/>
            <person name="Williams S.A."/>
            <person name="Fraser-Liggett C."/>
            <person name="Slatko B."/>
            <person name="Blaxter M.L."/>
            <person name="Scott A.L."/>
        </authorList>
    </citation>
    <scope>NUCLEOTIDE SEQUENCE</scope>
    <source>
        <strain evidence="2 4">FR3</strain>
    </source>
</reference>
<dbReference type="WormBase" id="Bm14274">
    <property type="protein sequence ID" value="BM29890"/>
    <property type="gene ID" value="WBGene00234535"/>
</dbReference>
<dbReference type="AlphaFoldDB" id="A0A0K0J0Q3"/>
<reference evidence="2" key="2">
    <citation type="submission" date="2012-12" db="EMBL/GenBank/DDBJ databases">
        <authorList>
            <person name="Gao Y.W."/>
            <person name="Fan S.T."/>
            <person name="Sun H.T."/>
            <person name="Wang Z."/>
            <person name="Gao X.L."/>
            <person name="Li Y.G."/>
            <person name="Wang T.C."/>
            <person name="Zhang K."/>
            <person name="Xu W.W."/>
            <person name="Yu Z.J."/>
            <person name="Xia X.Z."/>
        </authorList>
    </citation>
    <scope>NUCLEOTIDE SEQUENCE</scope>
    <source>
        <strain evidence="2">FR3</strain>
    </source>
</reference>
<organism evidence="2">
    <name type="scientific">Brugia malayi</name>
    <name type="common">Filarial nematode worm</name>
    <dbReference type="NCBI Taxonomy" id="6279"/>
    <lineage>
        <taxon>Eukaryota</taxon>
        <taxon>Metazoa</taxon>
        <taxon>Ecdysozoa</taxon>
        <taxon>Nematoda</taxon>
        <taxon>Chromadorea</taxon>
        <taxon>Rhabditida</taxon>
        <taxon>Spirurina</taxon>
        <taxon>Spiruromorpha</taxon>
        <taxon>Filarioidea</taxon>
        <taxon>Onchocercidae</taxon>
        <taxon>Brugia</taxon>
    </lineage>
</organism>
<accession>A0A4E9F6G5</accession>
<dbReference type="EMBL" id="LN857010">
    <property type="protein sequence ID" value="CDP99989.1"/>
    <property type="molecule type" value="Genomic_DNA"/>
</dbReference>
<proteinExistence type="predicted"/>